<gene>
    <name evidence="6" type="ORF">FCC1311_006092</name>
</gene>
<evidence type="ECO:0000313" key="6">
    <source>
        <dbReference type="EMBL" id="GBG24391.1"/>
    </source>
</evidence>
<dbReference type="InterPro" id="IPR004487">
    <property type="entry name" value="Clp_protease_ATP-bd_su_ClpX"/>
</dbReference>
<dbReference type="GO" id="GO:0051082">
    <property type="term" value="F:unfolded protein binding"/>
    <property type="evidence" value="ECO:0007669"/>
    <property type="project" value="InterPro"/>
</dbReference>
<name>A0A2R5G8K9_9STRA</name>
<keyword evidence="1" id="KW-0547">Nucleotide-binding</keyword>
<sequence length="758" mass="79575">MAWLSGSSRNGDLGSASATSTSTLQGAGGSGGGNGGGDAVGLCPKCQRKLELVDSGSQGSSDLVFKCQCSPGVHYVMMDTSKSTLDRIKQVESMTSATAASSSPASSAWTSSRGNGSYTPGPASADMSAGNQFRRQPQSGDAVTGGAPGNFTGSTGNNDDKGSGLKWLDDSQRAGSRTDQPQQYSGEPTGPLPGAGGSQAAAPAVNEAPRWANKTPRELFNGLNEFVIGQDRVKKVLSVSVHNHYNILSYNAKQRKARAARDAAVGSGAGGLAKSGITPGVSTHTNAGSTTSGGPGSGPPQSLRQFDDKQVRRWYQGREVDLGDGEIPPQNADVSPLAWRTGEGYVRGDDGEPRATIVKLADGGLGGDRVPGRESASADHGRSREASDALEEVDNDARAKANAGSAGASASSETQLDVTHIDKSNVLLIGPTGSGKTLMARTLARMTGVPLVIFDATCLTQAGYIGEDVEAILYKLYQEADYDVDLAQRGIVYIDEIDKIAKSSGPGATRDVSGEGVQQALLKLLEGTVANVPKKGAKSVRSEYVQIDTSEILFICGGAFSGLEKTISRRTMKSSMGFEASVLPNSSETLQGVTADDLFKQVQPKDLVQYGLIPEFLGRFSHVLSTRQLTIDELCQVLTEPKNAIVRQYRTLFSLQNVDFVITDGALRRIAIMAHERETGARGLRAILDSILTETMFVLPEKGDVKAVVVHEDAVLGLKQPLLVKKGPTPASEIASRLDSGEDDADLWSQVEEASAGF</sequence>
<dbReference type="Proteomes" id="UP000241890">
    <property type="component" value="Unassembled WGS sequence"/>
</dbReference>
<dbReference type="SMART" id="SM01086">
    <property type="entry name" value="ClpB_D2-small"/>
    <property type="match status" value="1"/>
</dbReference>
<keyword evidence="6" id="KW-0378">Hydrolase</keyword>
<dbReference type="InterPro" id="IPR019489">
    <property type="entry name" value="Clp_ATPase_C"/>
</dbReference>
<feature type="compositionally biased region" description="Basic and acidic residues" evidence="3">
    <location>
        <begin position="370"/>
        <end position="387"/>
    </location>
</feature>
<dbReference type="GO" id="GO:0016887">
    <property type="term" value="F:ATP hydrolysis activity"/>
    <property type="evidence" value="ECO:0007669"/>
    <property type="project" value="InterPro"/>
</dbReference>
<dbReference type="InterPro" id="IPR050052">
    <property type="entry name" value="ATP-dep_Clp_protease_ClpX"/>
</dbReference>
<dbReference type="PANTHER" id="PTHR48102">
    <property type="entry name" value="ATP-DEPENDENT CLP PROTEASE ATP-BINDING SUBUNIT CLPX-LIKE, MITOCHONDRIAL-RELATED"/>
    <property type="match status" value="1"/>
</dbReference>
<feature type="compositionally biased region" description="Polar residues" evidence="3">
    <location>
        <begin position="129"/>
        <end position="141"/>
    </location>
</feature>
<feature type="domain" description="Clp ATPase C-terminal" evidence="5">
    <location>
        <begin position="629"/>
        <end position="724"/>
    </location>
</feature>
<comment type="caution">
    <text evidence="6">The sequence shown here is derived from an EMBL/GenBank/DDBJ whole genome shotgun (WGS) entry which is preliminary data.</text>
</comment>
<evidence type="ECO:0000259" key="4">
    <source>
        <dbReference type="SMART" id="SM00382"/>
    </source>
</evidence>
<proteinExistence type="predicted"/>
<dbReference type="InterPro" id="IPR027417">
    <property type="entry name" value="P-loop_NTPase"/>
</dbReference>
<organism evidence="6 7">
    <name type="scientific">Hondaea fermentalgiana</name>
    <dbReference type="NCBI Taxonomy" id="2315210"/>
    <lineage>
        <taxon>Eukaryota</taxon>
        <taxon>Sar</taxon>
        <taxon>Stramenopiles</taxon>
        <taxon>Bigyra</taxon>
        <taxon>Labyrinthulomycetes</taxon>
        <taxon>Thraustochytrida</taxon>
        <taxon>Thraustochytriidae</taxon>
        <taxon>Hondaea</taxon>
    </lineage>
</organism>
<dbReference type="NCBIfam" id="NF003745">
    <property type="entry name" value="PRK05342.1"/>
    <property type="match status" value="1"/>
</dbReference>
<evidence type="ECO:0000259" key="5">
    <source>
        <dbReference type="SMART" id="SM01086"/>
    </source>
</evidence>
<dbReference type="GO" id="GO:0008233">
    <property type="term" value="F:peptidase activity"/>
    <property type="evidence" value="ECO:0007669"/>
    <property type="project" value="UniProtKB-KW"/>
</dbReference>
<dbReference type="AlphaFoldDB" id="A0A2R5G8K9"/>
<dbReference type="Gene3D" id="1.10.8.60">
    <property type="match status" value="1"/>
</dbReference>
<dbReference type="InterPro" id="IPR003593">
    <property type="entry name" value="AAA+_ATPase"/>
</dbReference>
<feature type="compositionally biased region" description="Low complexity" evidence="3">
    <location>
        <begin position="95"/>
        <end position="112"/>
    </location>
</feature>
<dbReference type="Pfam" id="PF07724">
    <property type="entry name" value="AAA_2"/>
    <property type="match status" value="1"/>
</dbReference>
<evidence type="ECO:0000313" key="7">
    <source>
        <dbReference type="Proteomes" id="UP000241890"/>
    </source>
</evidence>
<feature type="compositionally biased region" description="Low complexity" evidence="3">
    <location>
        <begin position="11"/>
        <end position="25"/>
    </location>
</feature>
<feature type="region of interest" description="Disordered" evidence="3">
    <location>
        <begin position="362"/>
        <end position="392"/>
    </location>
</feature>
<feature type="region of interest" description="Disordered" evidence="3">
    <location>
        <begin position="1"/>
        <end position="34"/>
    </location>
</feature>
<evidence type="ECO:0000256" key="2">
    <source>
        <dbReference type="ARBA" id="ARBA00022840"/>
    </source>
</evidence>
<dbReference type="EMBL" id="BEYU01000005">
    <property type="protein sequence ID" value="GBG24391.1"/>
    <property type="molecule type" value="Genomic_DNA"/>
</dbReference>
<dbReference type="PANTHER" id="PTHR48102:SF7">
    <property type="entry name" value="ATP-DEPENDENT CLP PROTEASE ATP-BINDING SUBUNIT CLPX-LIKE, MITOCHONDRIAL"/>
    <property type="match status" value="1"/>
</dbReference>
<protein>
    <submittedName>
        <fullName evidence="6">ATP-dependent Clp protease ATP-binding subunit ClpX</fullName>
    </submittedName>
</protein>
<feature type="compositionally biased region" description="Polar residues" evidence="3">
    <location>
        <begin position="1"/>
        <end position="10"/>
    </location>
</feature>
<accession>A0A2R5G8K9</accession>
<dbReference type="GO" id="GO:0005524">
    <property type="term" value="F:ATP binding"/>
    <property type="evidence" value="ECO:0007669"/>
    <property type="project" value="UniProtKB-KW"/>
</dbReference>
<dbReference type="GO" id="GO:0140662">
    <property type="term" value="F:ATP-dependent protein folding chaperone"/>
    <property type="evidence" value="ECO:0007669"/>
    <property type="project" value="InterPro"/>
</dbReference>
<dbReference type="SMART" id="SM00382">
    <property type="entry name" value="AAA"/>
    <property type="match status" value="1"/>
</dbReference>
<feature type="compositionally biased region" description="Polar residues" evidence="3">
    <location>
        <begin position="173"/>
        <end position="186"/>
    </location>
</feature>
<dbReference type="FunFam" id="1.10.8.60:FF:000002">
    <property type="entry name" value="ATP-dependent Clp protease ATP-binding subunit ClpX"/>
    <property type="match status" value="1"/>
</dbReference>
<evidence type="ECO:0000256" key="3">
    <source>
        <dbReference type="SAM" id="MobiDB-lite"/>
    </source>
</evidence>
<dbReference type="GO" id="GO:0005759">
    <property type="term" value="C:mitochondrial matrix"/>
    <property type="evidence" value="ECO:0007669"/>
    <property type="project" value="TreeGrafter"/>
</dbReference>
<feature type="compositionally biased region" description="Basic and acidic residues" evidence="3">
    <location>
        <begin position="158"/>
        <end position="172"/>
    </location>
</feature>
<dbReference type="Gene3D" id="3.40.50.300">
    <property type="entry name" value="P-loop containing nucleotide triphosphate hydrolases"/>
    <property type="match status" value="2"/>
</dbReference>
<feature type="region of interest" description="Disordered" evidence="3">
    <location>
        <begin position="95"/>
        <end position="206"/>
    </location>
</feature>
<dbReference type="Pfam" id="PF10431">
    <property type="entry name" value="ClpB_D2-small"/>
    <property type="match status" value="1"/>
</dbReference>
<evidence type="ECO:0000256" key="1">
    <source>
        <dbReference type="ARBA" id="ARBA00022741"/>
    </source>
</evidence>
<keyword evidence="7" id="KW-1185">Reference proteome</keyword>
<dbReference type="InParanoid" id="A0A2R5G8K9"/>
<reference evidence="6 7" key="1">
    <citation type="submission" date="2017-12" db="EMBL/GenBank/DDBJ databases">
        <title>Sequencing, de novo assembly and annotation of complete genome of a new Thraustochytrid species, strain FCC1311.</title>
        <authorList>
            <person name="Sedici K."/>
            <person name="Godart F."/>
            <person name="Aiese Cigliano R."/>
            <person name="Sanseverino W."/>
            <person name="Barakat M."/>
            <person name="Ortet P."/>
            <person name="Marechal E."/>
            <person name="Cagnac O."/>
            <person name="Amato A."/>
        </authorList>
    </citation>
    <scope>NUCLEOTIDE SEQUENCE [LARGE SCALE GENOMIC DNA]</scope>
</reference>
<keyword evidence="6" id="KW-0645">Protease</keyword>
<feature type="region of interest" description="Disordered" evidence="3">
    <location>
        <begin position="267"/>
        <end position="307"/>
    </location>
</feature>
<feature type="domain" description="AAA+ ATPase" evidence="4">
    <location>
        <begin position="422"/>
        <end position="697"/>
    </location>
</feature>
<dbReference type="InterPro" id="IPR003959">
    <property type="entry name" value="ATPase_AAA_core"/>
</dbReference>
<dbReference type="OrthoDB" id="1721884at2759"/>
<dbReference type="NCBIfam" id="TIGR00382">
    <property type="entry name" value="clpX"/>
    <property type="match status" value="1"/>
</dbReference>
<keyword evidence="2 6" id="KW-0067">ATP-binding</keyword>
<dbReference type="GO" id="GO:0051603">
    <property type="term" value="P:proteolysis involved in protein catabolic process"/>
    <property type="evidence" value="ECO:0007669"/>
    <property type="project" value="TreeGrafter"/>
</dbReference>
<dbReference type="SUPFAM" id="SSF52540">
    <property type="entry name" value="P-loop containing nucleoside triphosphate hydrolases"/>
    <property type="match status" value="1"/>
</dbReference>